<comment type="caution">
    <text evidence="4">The sequence shown here is derived from an EMBL/GenBank/DDBJ whole genome shotgun (WGS) entry which is preliminary data.</text>
</comment>
<feature type="domain" description="N-acetyltransferase" evidence="3">
    <location>
        <begin position="5"/>
        <end position="162"/>
    </location>
</feature>
<dbReference type="SUPFAM" id="SSF55729">
    <property type="entry name" value="Acyl-CoA N-acyltransferases (Nat)"/>
    <property type="match status" value="1"/>
</dbReference>
<dbReference type="PANTHER" id="PTHR43072:SF23">
    <property type="entry name" value="UPF0039 PROTEIN C11D3.02C"/>
    <property type="match status" value="1"/>
</dbReference>
<evidence type="ECO:0000256" key="1">
    <source>
        <dbReference type="ARBA" id="ARBA00022679"/>
    </source>
</evidence>
<evidence type="ECO:0000313" key="5">
    <source>
        <dbReference type="Proteomes" id="UP001177120"/>
    </source>
</evidence>
<dbReference type="Proteomes" id="UP001177120">
    <property type="component" value="Unassembled WGS sequence"/>
</dbReference>
<sequence length="170" mass="19857">MSYDWVVRKAEEKDIPRIRDIYNQGIEDRIATLEEQPKTMEEMNQWFHQRSPRYVVLVAELNGEVQGWASLNPYSHRCAYAGVADVSVYIDRNWRGKGVGSRLLRVLEEKAKENGFFKMVLFTFPFNHLGQGLYRKMGFREVGVFQNQGKLDGQFVDVMAMEKLLLEETE</sequence>
<evidence type="ECO:0000256" key="2">
    <source>
        <dbReference type="ARBA" id="ARBA00023315"/>
    </source>
</evidence>
<keyword evidence="5" id="KW-1185">Reference proteome</keyword>
<proteinExistence type="predicted"/>
<gene>
    <name evidence="4" type="ORF">JQC72_08625</name>
</gene>
<dbReference type="CDD" id="cd04301">
    <property type="entry name" value="NAT_SF"/>
    <property type="match status" value="1"/>
</dbReference>
<dbReference type="PROSITE" id="PS51186">
    <property type="entry name" value="GNAT"/>
    <property type="match status" value="1"/>
</dbReference>
<dbReference type="PANTHER" id="PTHR43072">
    <property type="entry name" value="N-ACETYLTRANSFERASE"/>
    <property type="match status" value="1"/>
</dbReference>
<accession>A0ABS2WJD2</accession>
<keyword evidence="2" id="KW-0012">Acyltransferase</keyword>
<dbReference type="InterPro" id="IPR016181">
    <property type="entry name" value="Acyl_CoA_acyltransferase"/>
</dbReference>
<protein>
    <submittedName>
        <fullName evidence="4">N-acetyltransferase</fullName>
    </submittedName>
</protein>
<evidence type="ECO:0000259" key="3">
    <source>
        <dbReference type="PROSITE" id="PS51186"/>
    </source>
</evidence>
<dbReference type="Pfam" id="PF00583">
    <property type="entry name" value="Acetyltransf_1"/>
    <property type="match status" value="1"/>
</dbReference>
<name>A0ABS2WJD2_9BACL</name>
<dbReference type="Gene3D" id="3.40.630.30">
    <property type="match status" value="1"/>
</dbReference>
<dbReference type="NCBIfam" id="NF040503">
    <property type="entry name" value="resist_ArsN1a"/>
    <property type="match status" value="1"/>
</dbReference>
<organism evidence="4 5">
    <name type="scientific">Polycladomyces zharkentensis</name>
    <dbReference type="NCBI Taxonomy" id="2807616"/>
    <lineage>
        <taxon>Bacteria</taxon>
        <taxon>Bacillati</taxon>
        <taxon>Bacillota</taxon>
        <taxon>Bacilli</taxon>
        <taxon>Bacillales</taxon>
        <taxon>Thermoactinomycetaceae</taxon>
        <taxon>Polycladomyces</taxon>
    </lineage>
</organism>
<dbReference type="RefSeq" id="WP_205494787.1">
    <property type="nucleotide sequence ID" value="NZ_JAFHAP010000008.1"/>
</dbReference>
<evidence type="ECO:0000313" key="4">
    <source>
        <dbReference type="EMBL" id="MBN2909590.1"/>
    </source>
</evidence>
<keyword evidence="1" id="KW-0808">Transferase</keyword>
<dbReference type="InterPro" id="IPR000182">
    <property type="entry name" value="GNAT_dom"/>
</dbReference>
<reference evidence="4" key="1">
    <citation type="journal article" date="2024" name="Int. J. Syst. Evol. Microbiol.">
        <title>Polycladomyces zharkentensis sp. nov., a novel thermophilic cellulose- and starch-degrading member of the Bacillota from a geothermal aquifer in Kazakhstan.</title>
        <authorList>
            <person name="Mashzhan A."/>
            <person name="Kistaubayeva A."/>
            <person name="Javier-Lopez R."/>
            <person name="Bissenova U."/>
            <person name="Bissenbay A."/>
            <person name="Birkeland N.K."/>
        </authorList>
    </citation>
    <scope>NUCLEOTIDE SEQUENCE</scope>
    <source>
        <strain evidence="4">ZKZ2T</strain>
    </source>
</reference>
<dbReference type="EMBL" id="JAFHAP010000008">
    <property type="protein sequence ID" value="MBN2909590.1"/>
    <property type="molecule type" value="Genomic_DNA"/>
</dbReference>